<dbReference type="EMBL" id="FOLG01000002">
    <property type="protein sequence ID" value="SFC08461.1"/>
    <property type="molecule type" value="Genomic_DNA"/>
</dbReference>
<keyword evidence="11 17" id="KW-1133">Transmembrane helix</keyword>
<evidence type="ECO:0000256" key="1">
    <source>
        <dbReference type="ARBA" id="ARBA00003943"/>
    </source>
</evidence>
<keyword evidence="21" id="KW-1185">Reference proteome</keyword>
<dbReference type="EC" id="7.1.1.1" evidence="4 16"/>
<dbReference type="NCBIfam" id="TIGR00561">
    <property type="entry name" value="pntA"/>
    <property type="match status" value="1"/>
</dbReference>
<organism evidence="20 21">
    <name type="scientific">Tropicimonas isoalkanivorans</name>
    <dbReference type="NCBI Taxonomy" id="441112"/>
    <lineage>
        <taxon>Bacteria</taxon>
        <taxon>Pseudomonadati</taxon>
        <taxon>Pseudomonadota</taxon>
        <taxon>Alphaproteobacteria</taxon>
        <taxon>Rhodobacterales</taxon>
        <taxon>Roseobacteraceae</taxon>
        <taxon>Tropicimonas</taxon>
    </lineage>
</organism>
<evidence type="ECO:0000256" key="15">
    <source>
        <dbReference type="ARBA" id="ARBA00071831"/>
    </source>
</evidence>
<feature type="domain" description="Alanine dehydrogenase/pyridine nucleotide transhydrogenase N-terminal" evidence="19">
    <location>
        <begin position="29"/>
        <end position="164"/>
    </location>
</feature>
<feature type="transmembrane region" description="Helical" evidence="17">
    <location>
        <begin position="491"/>
        <end position="510"/>
    </location>
</feature>
<evidence type="ECO:0000259" key="19">
    <source>
        <dbReference type="SMART" id="SM01003"/>
    </source>
</evidence>
<evidence type="ECO:0000256" key="10">
    <source>
        <dbReference type="ARBA" id="ARBA00022967"/>
    </source>
</evidence>
<dbReference type="InterPro" id="IPR036291">
    <property type="entry name" value="NAD(P)-bd_dom_sf"/>
</dbReference>
<evidence type="ECO:0000256" key="11">
    <source>
        <dbReference type="ARBA" id="ARBA00022989"/>
    </source>
</evidence>
<dbReference type="SMART" id="SM01002">
    <property type="entry name" value="AlaDh_PNT_C"/>
    <property type="match status" value="1"/>
</dbReference>
<evidence type="ECO:0000256" key="16">
    <source>
        <dbReference type="PIRNR" id="PIRNR000203"/>
    </source>
</evidence>
<keyword evidence="6" id="KW-0997">Cell inner membrane</keyword>
<evidence type="ECO:0000256" key="3">
    <source>
        <dbReference type="ARBA" id="ARBA00005689"/>
    </source>
</evidence>
<evidence type="ECO:0000256" key="7">
    <source>
        <dbReference type="ARBA" id="ARBA00022692"/>
    </source>
</evidence>
<dbReference type="SUPFAM" id="SSF51735">
    <property type="entry name" value="NAD(P)-binding Rossmann-fold domains"/>
    <property type="match status" value="1"/>
</dbReference>
<dbReference type="GO" id="GO:0005886">
    <property type="term" value="C:plasma membrane"/>
    <property type="evidence" value="ECO:0007669"/>
    <property type="project" value="UniProtKB-SubCell"/>
</dbReference>
<feature type="transmembrane region" description="Helical" evidence="17">
    <location>
        <begin position="466"/>
        <end position="484"/>
    </location>
</feature>
<dbReference type="FunFam" id="3.40.50.720:FF:000028">
    <property type="entry name" value="NAD(P) transhydrogenase subunit alpha"/>
    <property type="match status" value="1"/>
</dbReference>
<dbReference type="AlphaFoldDB" id="A0A1I1GA87"/>
<evidence type="ECO:0000256" key="4">
    <source>
        <dbReference type="ARBA" id="ARBA00012943"/>
    </source>
</evidence>
<proteinExistence type="inferred from homology"/>
<evidence type="ECO:0000256" key="8">
    <source>
        <dbReference type="ARBA" id="ARBA00022741"/>
    </source>
</evidence>
<accession>A0A1I1GA87</accession>
<keyword evidence="12 16" id="KW-0520">NAD</keyword>
<feature type="transmembrane region" description="Helical" evidence="17">
    <location>
        <begin position="516"/>
        <end position="538"/>
    </location>
</feature>
<evidence type="ECO:0000259" key="18">
    <source>
        <dbReference type="SMART" id="SM01002"/>
    </source>
</evidence>
<evidence type="ECO:0000256" key="6">
    <source>
        <dbReference type="ARBA" id="ARBA00022519"/>
    </source>
</evidence>
<name>A0A1I1GA87_9RHOB</name>
<reference evidence="20 21" key="1">
    <citation type="submission" date="2016-10" db="EMBL/GenBank/DDBJ databases">
        <authorList>
            <person name="de Groot N.N."/>
        </authorList>
    </citation>
    <scope>NUCLEOTIDE SEQUENCE [LARGE SCALE GENOMIC DNA]</scope>
    <source>
        <strain evidence="20 21">DSM 19548</strain>
    </source>
</reference>
<evidence type="ECO:0000256" key="2">
    <source>
        <dbReference type="ARBA" id="ARBA00004429"/>
    </source>
</evidence>
<dbReference type="SUPFAM" id="SSF52283">
    <property type="entry name" value="Formate/glycerate dehydrogenase catalytic domain-like"/>
    <property type="match status" value="1"/>
</dbReference>
<keyword evidence="5" id="KW-1003">Cell membrane</keyword>
<evidence type="ECO:0000256" key="13">
    <source>
        <dbReference type="ARBA" id="ARBA00023136"/>
    </source>
</evidence>
<dbReference type="GO" id="GO:0050661">
    <property type="term" value="F:NADP binding"/>
    <property type="evidence" value="ECO:0007669"/>
    <property type="project" value="TreeGrafter"/>
</dbReference>
<dbReference type="PIRSF" id="PIRSF000203">
    <property type="entry name" value="NADP_transhydrogenase_alpha"/>
    <property type="match status" value="1"/>
</dbReference>
<dbReference type="NCBIfam" id="NF006942">
    <property type="entry name" value="PRK09424.1"/>
    <property type="match status" value="1"/>
</dbReference>
<dbReference type="InterPro" id="IPR007886">
    <property type="entry name" value="AlaDH/PNT_N"/>
</dbReference>
<feature type="transmembrane region" description="Helical" evidence="17">
    <location>
        <begin position="441"/>
        <end position="460"/>
    </location>
</feature>
<dbReference type="PANTHER" id="PTHR10160:SF19">
    <property type="entry name" value="PROTON-TRANSLOCATING NAD(P)(+) TRANSHYDROGENASE"/>
    <property type="match status" value="1"/>
</dbReference>
<keyword evidence="9 16" id="KW-0521">NADP</keyword>
<comment type="function">
    <text evidence="1 16">The transhydrogenation between NADH and NADP is coupled to respiration and ATP hydrolysis and functions as a proton pump across the membrane.</text>
</comment>
<keyword evidence="8 16" id="KW-0547">Nucleotide-binding</keyword>
<keyword evidence="10 16" id="KW-1278">Translocase</keyword>
<evidence type="ECO:0000256" key="17">
    <source>
        <dbReference type="SAM" id="Phobius"/>
    </source>
</evidence>
<dbReference type="Proteomes" id="UP000198728">
    <property type="component" value="Unassembled WGS sequence"/>
</dbReference>
<dbReference type="SMART" id="SM01003">
    <property type="entry name" value="AlaDh_PNT_N"/>
    <property type="match status" value="1"/>
</dbReference>
<evidence type="ECO:0000313" key="20">
    <source>
        <dbReference type="EMBL" id="SFC08461.1"/>
    </source>
</evidence>
<keyword evidence="7 17" id="KW-0812">Transmembrane</keyword>
<evidence type="ECO:0000256" key="12">
    <source>
        <dbReference type="ARBA" id="ARBA00023027"/>
    </source>
</evidence>
<dbReference type="Pfam" id="PF01262">
    <property type="entry name" value="AlaDh_PNT_C"/>
    <property type="match status" value="1"/>
</dbReference>
<sequence>MKRREYATTRGMPSYAANLNEEDQHVKIGTPKEVFPGEARVAMTPDSALALQKLGYDCAIESGAGMAAGFSDAVYKDAGVEVLETAEALYEAADIIAKVRPPSEEEVARLSGDKTLISFFYPASNEPLMEAAKAQGASVIAMDMVPRISRAQKMDALSSMANIAGYRAVIEAGNNFGRFFTGQVTAAGKVPPAKVLVIGAGVAGLAAIGTSTSLGAITYAFDVRPEVAEQIESMGAEFVFLDFEEESQDGAATGGYAAPSSPEFREKQLEKFRELAPEIDIVITTALIPNRDAPVLWTKDMVEAMKPGSVIVDLAAERGGNCELTVKDEKIVTDNGVTIVGYTDFPSRMATQSSSLYASNIRHMMTDLTPEKDGKVNHNMEDDVIRGATITHAGEITFPPPPPKVQAIATQPKKDKPKELTREEKQAQELAAFKKQTRSQVTLLAVGAIVLLLIGLVAPASFMQHFIVFVLSIFVGFQVIWNVSHSLHTPLMAVTNAISSIIILGALMQIGSGSFLVILLASLSVFMAGINIFGGFFVTRRMLAMFQKS</sequence>
<dbReference type="InterPro" id="IPR007698">
    <property type="entry name" value="AlaDH/PNT_NAD(H)-bd"/>
</dbReference>
<comment type="subcellular location">
    <subcellularLocation>
        <location evidence="2">Cell inner membrane</location>
        <topology evidence="2">Multi-pass membrane protein</topology>
    </subcellularLocation>
</comment>
<dbReference type="STRING" id="441112.SAMN04488094_102480"/>
<comment type="catalytic activity">
    <reaction evidence="14 16">
        <text>NAD(+) + NADPH + H(+)(in) = NADH + NADP(+) + H(+)(out)</text>
        <dbReference type="Rhea" id="RHEA:47992"/>
        <dbReference type="ChEBI" id="CHEBI:15378"/>
        <dbReference type="ChEBI" id="CHEBI:57540"/>
        <dbReference type="ChEBI" id="CHEBI:57783"/>
        <dbReference type="ChEBI" id="CHEBI:57945"/>
        <dbReference type="ChEBI" id="CHEBI:58349"/>
        <dbReference type="EC" id="7.1.1.1"/>
    </reaction>
</comment>
<dbReference type="GO" id="GO:0006740">
    <property type="term" value="P:NADPH regeneration"/>
    <property type="evidence" value="ECO:0007669"/>
    <property type="project" value="TreeGrafter"/>
</dbReference>
<dbReference type="GO" id="GO:0008750">
    <property type="term" value="F:proton-translocating NAD(P)+ transhydrogenase activity"/>
    <property type="evidence" value="ECO:0007669"/>
    <property type="project" value="UniProtKB-EC"/>
</dbReference>
<evidence type="ECO:0000256" key="14">
    <source>
        <dbReference type="ARBA" id="ARBA00048202"/>
    </source>
</evidence>
<dbReference type="InterPro" id="IPR024605">
    <property type="entry name" value="NADP_transhyd_a_C"/>
</dbReference>
<dbReference type="Gene3D" id="3.40.50.720">
    <property type="entry name" value="NAD(P)-binding Rossmann-like Domain"/>
    <property type="match status" value="2"/>
</dbReference>
<dbReference type="Pfam" id="PF12769">
    <property type="entry name" value="PNTB_4TM"/>
    <property type="match status" value="1"/>
</dbReference>
<feature type="domain" description="Alanine dehydrogenase/pyridine nucleotide transhydrogenase NAD(H)-binding" evidence="18">
    <location>
        <begin position="173"/>
        <end position="341"/>
    </location>
</feature>
<evidence type="ECO:0000256" key="9">
    <source>
        <dbReference type="ARBA" id="ARBA00022857"/>
    </source>
</evidence>
<protein>
    <recommendedName>
        <fullName evidence="15 16">NAD(P) transhydrogenase subunit alpha</fullName>
        <ecNumber evidence="4 16">7.1.1.1</ecNumber>
    </recommendedName>
</protein>
<comment type="similarity">
    <text evidence="3 16">Belongs to the AlaDH/PNT family.</text>
</comment>
<dbReference type="Pfam" id="PF05222">
    <property type="entry name" value="AlaDh_PNT_N"/>
    <property type="match status" value="1"/>
</dbReference>
<dbReference type="CDD" id="cd05304">
    <property type="entry name" value="Rubrum_tdh"/>
    <property type="match status" value="1"/>
</dbReference>
<evidence type="ECO:0000313" key="21">
    <source>
        <dbReference type="Proteomes" id="UP000198728"/>
    </source>
</evidence>
<dbReference type="PANTHER" id="PTHR10160">
    <property type="entry name" value="NAD(P) TRANSHYDROGENASE"/>
    <property type="match status" value="1"/>
</dbReference>
<keyword evidence="13 17" id="KW-0472">Membrane</keyword>
<gene>
    <name evidence="20" type="ORF">SAMN04488094_102480</name>
</gene>
<dbReference type="InterPro" id="IPR026255">
    <property type="entry name" value="NADP_transhyd_a"/>
</dbReference>
<evidence type="ECO:0000256" key="5">
    <source>
        <dbReference type="ARBA" id="ARBA00022475"/>
    </source>
</evidence>